<sequence>MFEISDETLRLINKTCKGKKHLKLTVGYLTDNQSIIKVYNESGEIDSAKRYHYEIGSITKTFTVSLLSKYIFENKVSSNDSIQKYIKELKEDTCYPTLLRLATHSSGYSGSLPLNKREYFKIILSVIFGGSDLNKNNPLHMDFNKMKMLIERTKLKEVDYSWKYSNFGISLIGYVLGTVSGKGYWDTMNDFLHNELRLKDTYLGTSNNNLQGYDRQNNDCGNWQWDKENFISPAGAVSSTAEDLLEYAKINMYEDKPYLSSCHKKHGNGTKKFDMGLGWLLLKRNNNVMLHGGGTGCFSSFLGIDKENKVASVVLANYRLGRNNDEHIGMSLLESLQKSKDI</sequence>
<name>A0A0B6AR99_PRIM2</name>
<dbReference type="InterPro" id="IPR001466">
    <property type="entry name" value="Beta-lactam-related"/>
</dbReference>
<dbReference type="Gene3D" id="3.40.710.10">
    <property type="entry name" value="DD-peptidase/beta-lactamase superfamily"/>
    <property type="match status" value="1"/>
</dbReference>
<dbReference type="Pfam" id="PF00144">
    <property type="entry name" value="Beta-lactamase"/>
    <property type="match status" value="1"/>
</dbReference>
<dbReference type="EMBL" id="CP009920">
    <property type="protein sequence ID" value="AJI23203.1"/>
    <property type="molecule type" value="Genomic_DNA"/>
</dbReference>
<gene>
    <name evidence="2" type="ORF">BG04_4050</name>
</gene>
<accession>A0A0B6AR99</accession>
<dbReference type="InterPro" id="IPR050491">
    <property type="entry name" value="AmpC-like"/>
</dbReference>
<feature type="domain" description="Beta-lactamase-related" evidence="1">
    <location>
        <begin position="52"/>
        <end position="320"/>
    </location>
</feature>
<dbReference type="AlphaFoldDB" id="A0A0B6AR99"/>
<proteinExistence type="predicted"/>
<dbReference type="InterPro" id="IPR012338">
    <property type="entry name" value="Beta-lactam/transpept-like"/>
</dbReference>
<dbReference type="HOGENOM" id="CLU_020027_7_4_9"/>
<protein>
    <submittedName>
        <fullName evidence="2">Beta-lactamase family protein</fullName>
    </submittedName>
</protein>
<reference evidence="2 3" key="1">
    <citation type="journal article" date="2015" name="Genome Announc.">
        <title>Complete genome sequences for 35 biothreat assay-relevant bacillus species.</title>
        <authorList>
            <person name="Johnson S.L."/>
            <person name="Daligault H.E."/>
            <person name="Davenport K.W."/>
            <person name="Jaissle J."/>
            <person name="Frey K.G."/>
            <person name="Ladner J.T."/>
            <person name="Broomall S.M."/>
            <person name="Bishop-Lilly K.A."/>
            <person name="Bruce D.C."/>
            <person name="Gibbons H.S."/>
            <person name="Coyne S.R."/>
            <person name="Lo C.C."/>
            <person name="Meincke L."/>
            <person name="Munk A.C."/>
            <person name="Koroleva G.I."/>
            <person name="Rosenzweig C.N."/>
            <person name="Palacios G.F."/>
            <person name="Redden C.L."/>
            <person name="Minogue T.D."/>
            <person name="Chain P.S."/>
        </authorList>
    </citation>
    <scope>NUCLEOTIDE SEQUENCE [LARGE SCALE GENOMIC DNA]</scope>
    <source>
        <strain evidence="3">ATCC 14581 / DSM 32 / JCM 2506 / NBRC 15308 / NCIMB 9376 / NCTC 10342 / NRRL B-14308 / VKM B-512</strain>
    </source>
</reference>
<dbReference type="PANTHER" id="PTHR46825">
    <property type="entry name" value="D-ALANYL-D-ALANINE-CARBOXYPEPTIDASE/ENDOPEPTIDASE AMPH"/>
    <property type="match status" value="1"/>
</dbReference>
<organism evidence="2 3">
    <name type="scientific">Priestia megaterium (strain ATCC 14581 / DSM 32 / CCUG 1817 / JCM 2506 / NBRC 15308 / NCIMB 9376 / NCTC 10342 / NRRL B-14308 / VKM B-512 / Ford 19)</name>
    <name type="common">Bacillus megaterium</name>
    <dbReference type="NCBI Taxonomy" id="1348623"/>
    <lineage>
        <taxon>Bacteria</taxon>
        <taxon>Bacillati</taxon>
        <taxon>Bacillota</taxon>
        <taxon>Bacilli</taxon>
        <taxon>Bacillales</taxon>
        <taxon>Bacillaceae</taxon>
        <taxon>Priestia</taxon>
    </lineage>
</organism>
<dbReference type="SUPFAM" id="SSF56601">
    <property type="entry name" value="beta-lactamase/transpeptidase-like"/>
    <property type="match status" value="1"/>
</dbReference>
<evidence type="ECO:0000313" key="2">
    <source>
        <dbReference type="EMBL" id="AJI23203.1"/>
    </source>
</evidence>
<dbReference type="GeneID" id="93642078"/>
<evidence type="ECO:0000313" key="3">
    <source>
        <dbReference type="Proteomes" id="UP000031829"/>
    </source>
</evidence>
<dbReference type="RefSeq" id="WP_034653017.1">
    <property type="nucleotide sequence ID" value="NZ_BCVB01000002.1"/>
</dbReference>
<dbReference type="PANTHER" id="PTHR46825:SF8">
    <property type="entry name" value="BETA-LACTAMASE-RELATED"/>
    <property type="match status" value="1"/>
</dbReference>
<evidence type="ECO:0000259" key="1">
    <source>
        <dbReference type="Pfam" id="PF00144"/>
    </source>
</evidence>
<dbReference type="Proteomes" id="UP000031829">
    <property type="component" value="Chromosome"/>
</dbReference>
<dbReference type="KEGG" id="bmeg:BG04_4050"/>